<evidence type="ECO:0000313" key="2">
    <source>
        <dbReference type="EMBL" id="ULT79595.1"/>
    </source>
</evidence>
<accession>A0AAE9FBH2</accession>
<dbReference type="EMBL" id="CP092625">
    <property type="protein sequence ID" value="UMM38904.1"/>
    <property type="molecule type" value="Genomic_DNA"/>
</dbReference>
<reference evidence="3 5" key="1">
    <citation type="submission" date="2022-04" db="EMBL/GenBank/DDBJ databases">
        <title>Chromosome-level reference genomes for two strains of Caenorhabditis briggsae: an improved platform for comparative genomics.</title>
        <authorList>
            <person name="Stevens L."/>
            <person name="Andersen E."/>
        </authorList>
    </citation>
    <scope>NUCLEOTIDE SEQUENCE [LARGE SCALE GENOMIC DNA]</scope>
    <source>
        <strain evidence="3">VX34</strain>
        <tissue evidence="3">Whole-organism</tissue>
    </source>
</reference>
<name>A0AAE9FBH2_CAEBR</name>
<dbReference type="AlphaFoldDB" id="A0AAE9FBH2"/>
<evidence type="ECO:0000313" key="5">
    <source>
        <dbReference type="Proteomes" id="UP000829354"/>
    </source>
</evidence>
<feature type="chain" id="PRO_5044707272" evidence="1">
    <location>
        <begin position="23"/>
        <end position="177"/>
    </location>
</feature>
<dbReference type="RefSeq" id="XP_002643317.2">
    <property type="nucleotide sequence ID" value="XM_002643271.2"/>
</dbReference>
<keyword evidence="5" id="KW-1185">Reference proteome</keyword>
<reference evidence="2 4" key="2">
    <citation type="submission" date="2022-05" db="EMBL/GenBank/DDBJ databases">
        <title>Chromosome-level reference genomes for two strains of Caenorhabditis briggsae: an improved platform for comparative genomics.</title>
        <authorList>
            <person name="Stevens L."/>
            <person name="Andersen E.C."/>
        </authorList>
    </citation>
    <scope>NUCLEOTIDE SEQUENCE [LARGE SCALE GENOMIC DNA]</scope>
    <source>
        <strain evidence="2">QX1410_ONT</strain>
        <tissue evidence="2">Whole-organism</tissue>
    </source>
</reference>
<organism evidence="3 5">
    <name type="scientific">Caenorhabditis briggsae</name>
    <dbReference type="NCBI Taxonomy" id="6238"/>
    <lineage>
        <taxon>Eukaryota</taxon>
        <taxon>Metazoa</taxon>
        <taxon>Ecdysozoa</taxon>
        <taxon>Nematoda</taxon>
        <taxon>Chromadorea</taxon>
        <taxon>Rhabditida</taxon>
        <taxon>Rhabditina</taxon>
        <taxon>Rhabditomorpha</taxon>
        <taxon>Rhabditoidea</taxon>
        <taxon>Rhabditidae</taxon>
        <taxon>Peloderinae</taxon>
        <taxon>Caenorhabditis</taxon>
    </lineage>
</organism>
<evidence type="ECO:0000313" key="3">
    <source>
        <dbReference type="EMBL" id="UMM38904.1"/>
    </source>
</evidence>
<feature type="signal peptide" evidence="1">
    <location>
        <begin position="1"/>
        <end position="22"/>
    </location>
</feature>
<sequence length="177" mass="20789">MNEIHLLLFAVFLFESFKIPYSVRLENIYGIKQLKSNKSSHSDSHLFSNKKRHIFLRHRFPKTLTFLQSSQNLCSMAENIRTITVKRIGGNYPYGPKHASVSKNEICFIFNNYSHSRSSMLSSTLLRNILKRQKLSKPTRTSKNGNWKYNKAWCAHCESYWTMRIKSMELKSRRGCC</sequence>
<dbReference type="KEGG" id="cbr:CBG_04132"/>
<protein>
    <submittedName>
        <fullName evidence="3">Uncharacterized protein</fullName>
    </submittedName>
</protein>
<keyword evidence="1" id="KW-0732">Signal</keyword>
<evidence type="ECO:0000256" key="1">
    <source>
        <dbReference type="SAM" id="SignalP"/>
    </source>
</evidence>
<dbReference type="EMBL" id="CP090896">
    <property type="protein sequence ID" value="ULT79595.1"/>
    <property type="molecule type" value="Genomic_DNA"/>
</dbReference>
<gene>
    <name evidence="2" type="ORF">L3Y34_010290</name>
    <name evidence="3" type="ORF">L5515_016177</name>
</gene>
<evidence type="ECO:0000313" key="4">
    <source>
        <dbReference type="Proteomes" id="UP000827892"/>
    </source>
</evidence>
<dbReference type="Proteomes" id="UP000829354">
    <property type="component" value="Chromosome X"/>
</dbReference>
<dbReference type="Proteomes" id="UP000827892">
    <property type="component" value="Chromosome X"/>
</dbReference>
<proteinExistence type="predicted"/>